<dbReference type="Gramene" id="Kaladp0073s0043.1.v1.1">
    <property type="protein sequence ID" value="Kaladp0073s0043.1.v1.1.CDS.1"/>
    <property type="gene ID" value="Kaladp0073s0043.v1.1"/>
</dbReference>
<evidence type="ECO:0000313" key="2">
    <source>
        <dbReference type="EnsemblPlants" id="Kaladp0073s0043.1.v1.1.CDS.1"/>
    </source>
</evidence>
<dbReference type="EnsemblPlants" id="Kaladp0073s0043.1.v1.1">
    <property type="protein sequence ID" value="Kaladp0073s0043.1.v1.1.CDS.1"/>
    <property type="gene ID" value="Kaladp0073s0043.v1.1"/>
</dbReference>
<keyword evidence="1" id="KW-0812">Transmembrane</keyword>
<name>A0A7N0UL19_KALFE</name>
<feature type="transmembrane region" description="Helical" evidence="1">
    <location>
        <begin position="6"/>
        <end position="31"/>
    </location>
</feature>
<accession>A0A7N0UL19</accession>
<evidence type="ECO:0000313" key="3">
    <source>
        <dbReference type="Proteomes" id="UP000594263"/>
    </source>
</evidence>
<keyword evidence="1" id="KW-1133">Transmembrane helix</keyword>
<proteinExistence type="predicted"/>
<organism evidence="2 3">
    <name type="scientific">Kalanchoe fedtschenkoi</name>
    <name type="common">Lavender scallops</name>
    <name type="synonym">South American air plant</name>
    <dbReference type="NCBI Taxonomy" id="63787"/>
    <lineage>
        <taxon>Eukaryota</taxon>
        <taxon>Viridiplantae</taxon>
        <taxon>Streptophyta</taxon>
        <taxon>Embryophyta</taxon>
        <taxon>Tracheophyta</taxon>
        <taxon>Spermatophyta</taxon>
        <taxon>Magnoliopsida</taxon>
        <taxon>eudicotyledons</taxon>
        <taxon>Gunneridae</taxon>
        <taxon>Pentapetalae</taxon>
        <taxon>Saxifragales</taxon>
        <taxon>Crassulaceae</taxon>
        <taxon>Kalanchoe</taxon>
    </lineage>
</organism>
<dbReference type="Proteomes" id="UP000594263">
    <property type="component" value="Unplaced"/>
</dbReference>
<dbReference type="OMA" id="CIVICCC"/>
<protein>
    <submittedName>
        <fullName evidence="2">Uncharacterized protein</fullName>
    </submittedName>
</protein>
<dbReference type="PANTHER" id="PTHR33264:SF27">
    <property type="entry name" value="TRANSMEMBRANE PROTEIN"/>
    <property type="match status" value="1"/>
</dbReference>
<keyword evidence="1" id="KW-0472">Membrane</keyword>
<dbReference type="AlphaFoldDB" id="A0A7N0UL19"/>
<reference evidence="2" key="1">
    <citation type="submission" date="2021-01" db="UniProtKB">
        <authorList>
            <consortium name="EnsemblPlants"/>
        </authorList>
    </citation>
    <scope>IDENTIFICATION</scope>
</reference>
<sequence>MEDLNLLAADCVVISCCCQCLVLQLLVFLLLKLPYKLFRKARDFAKRRVRAAGGNVGKSLARIVENRVMVRLDSLSSREGSRRSRSRSRRGKACMEEVEKALEELTRQGEFGFGSFWGQYESVRGSPQTPANSDCNIICRFQIIQMIGSPN</sequence>
<evidence type="ECO:0000256" key="1">
    <source>
        <dbReference type="SAM" id="Phobius"/>
    </source>
</evidence>
<keyword evidence="3" id="KW-1185">Reference proteome</keyword>
<dbReference type="PANTHER" id="PTHR33264">
    <property type="entry name" value="EXPRESSED PROTEIN"/>
    <property type="match status" value="1"/>
</dbReference>